<proteinExistence type="predicted"/>
<keyword evidence="1" id="KW-0812">Transmembrane</keyword>
<keyword evidence="3" id="KW-1185">Reference proteome</keyword>
<evidence type="ECO:0000313" key="3">
    <source>
        <dbReference type="Proteomes" id="UP000307244"/>
    </source>
</evidence>
<protein>
    <submittedName>
        <fullName evidence="2">Uncharacterized protein</fullName>
    </submittedName>
</protein>
<comment type="caution">
    <text evidence="2">The sequence shown here is derived from an EMBL/GenBank/DDBJ whole genome shotgun (WGS) entry which is preliminary data.</text>
</comment>
<keyword evidence="1" id="KW-1133">Transmembrane helix</keyword>
<feature type="transmembrane region" description="Helical" evidence="1">
    <location>
        <begin position="6"/>
        <end position="28"/>
    </location>
</feature>
<organism evidence="2 3">
    <name type="scientific">Pedobacter frigoris</name>
    <dbReference type="NCBI Taxonomy" id="2571272"/>
    <lineage>
        <taxon>Bacteria</taxon>
        <taxon>Pseudomonadati</taxon>
        <taxon>Bacteroidota</taxon>
        <taxon>Sphingobacteriia</taxon>
        <taxon>Sphingobacteriales</taxon>
        <taxon>Sphingobacteriaceae</taxon>
        <taxon>Pedobacter</taxon>
    </lineage>
</organism>
<name>A0A4U1CU83_9SPHI</name>
<evidence type="ECO:0000313" key="2">
    <source>
        <dbReference type="EMBL" id="TKC09559.1"/>
    </source>
</evidence>
<accession>A0A4U1CU83</accession>
<reference evidence="2 3" key="1">
    <citation type="submission" date="2019-04" db="EMBL/GenBank/DDBJ databases">
        <title>Pedobacter sp. RP-3-15 sp. nov., isolated from Arctic soil.</title>
        <authorList>
            <person name="Dahal R.H."/>
            <person name="Kim D.-U."/>
        </authorList>
    </citation>
    <scope>NUCLEOTIDE SEQUENCE [LARGE SCALE GENOMIC DNA]</scope>
    <source>
        <strain evidence="2 3">RP-3-15</strain>
    </source>
</reference>
<dbReference type="Proteomes" id="UP000307244">
    <property type="component" value="Unassembled WGS sequence"/>
</dbReference>
<gene>
    <name evidence="2" type="ORF">FA047_05585</name>
</gene>
<dbReference type="RefSeq" id="WP_136834968.1">
    <property type="nucleotide sequence ID" value="NZ_SWBQ01000001.1"/>
</dbReference>
<dbReference type="AlphaFoldDB" id="A0A4U1CU83"/>
<sequence length="443" mass="50771">MYKNKFIRITLILAVVIIVLLVSVFGYLKYRQYISYKLGVHKNAALIFRINADQIYTKLFNDYLSNSAYYKNHNKYLDLNTGLKIPANVFIYNISDKSFDTFFCLMPVANLENLKFFLKNKLKVNAIAGQEPGFNFATSSDNKITVAYNDQRVAIAYSFKKEAVVQVLIQMLKGEHILQFDDRRLSGLRVSKADVAYTCAQYEGIGNFDDGKITFDGDFSSKYLKSNHGSLSRRKFSRSAPLKMWLNIDLSRLPFDKIQFKNAKLNMDSLIKYKIGYADLEVDGHIKQLDTVITYDYNEDFEKVENATTKEVFVPNVVFSLSSDAPPLAKHLNREHIIGDNGTFNKTLFPLYDIYRFAETDEFKLSTSKEVISSTEREETPYFFGLEMNFGFFSGKSSSLSLKKIGALKSLTIFAKEKNNDANRFEAILQFKQSNINGLIQLF</sequence>
<dbReference type="EMBL" id="SWBQ01000001">
    <property type="protein sequence ID" value="TKC09559.1"/>
    <property type="molecule type" value="Genomic_DNA"/>
</dbReference>
<dbReference type="OrthoDB" id="637901at2"/>
<evidence type="ECO:0000256" key="1">
    <source>
        <dbReference type="SAM" id="Phobius"/>
    </source>
</evidence>
<keyword evidence="1" id="KW-0472">Membrane</keyword>